<sequence length="180" mass="18594">MDTAFHPVTTISRRGLLAGGFGLGLAAGGVAIANAVTDARIGRTAPRFGGIEPVQVPLAAGHCAAAHDPWEDELWVATRSTDGRTIEVTALTAGTLAPRTTVTLTQGADTWSRGVLAVLESSVLLAHGRTVLELDKADGTVRRSALLSWDGPDEGYGGRITDLAVLRTRTSPSPSSTTPG</sequence>
<reference evidence="1 2" key="1">
    <citation type="submission" date="2017-02" db="EMBL/GenBank/DDBJ databases">
        <authorList>
            <person name="Peterson S.W."/>
        </authorList>
    </citation>
    <scope>NUCLEOTIDE SEQUENCE [LARGE SCALE GENOMIC DNA]</scope>
    <source>
        <strain evidence="1 2">LSP_Lj1</strain>
    </source>
</reference>
<accession>A0A1R4JJR3</accession>
<evidence type="ECO:0000313" key="1">
    <source>
        <dbReference type="EMBL" id="SJN32242.1"/>
    </source>
</evidence>
<gene>
    <name evidence="1" type="ORF">FM114_07970</name>
</gene>
<dbReference type="RefSeq" id="WP_094764632.1">
    <property type="nucleotide sequence ID" value="NZ_FUKQ01000032.1"/>
</dbReference>
<evidence type="ECO:0000313" key="2">
    <source>
        <dbReference type="Proteomes" id="UP000188342"/>
    </source>
</evidence>
<dbReference type="AlphaFoldDB" id="A0A1R4JJR3"/>
<organism evidence="1 2">
    <name type="scientific">Luteococcus japonicus LSP_Lj1</name>
    <dbReference type="NCBI Taxonomy" id="1255658"/>
    <lineage>
        <taxon>Bacteria</taxon>
        <taxon>Bacillati</taxon>
        <taxon>Actinomycetota</taxon>
        <taxon>Actinomycetes</taxon>
        <taxon>Propionibacteriales</taxon>
        <taxon>Propionibacteriaceae</taxon>
        <taxon>Luteococcus</taxon>
    </lineage>
</organism>
<proteinExistence type="predicted"/>
<dbReference type="Proteomes" id="UP000188342">
    <property type="component" value="Unassembled WGS sequence"/>
</dbReference>
<protein>
    <submittedName>
        <fullName evidence="1">Uncharacterized protein</fullName>
    </submittedName>
</protein>
<keyword evidence="2" id="KW-1185">Reference proteome</keyword>
<name>A0A1R4JJR3_9ACTN</name>
<dbReference type="EMBL" id="FUKQ01000032">
    <property type="protein sequence ID" value="SJN32242.1"/>
    <property type="molecule type" value="Genomic_DNA"/>
</dbReference>
<dbReference type="STRING" id="1255658.FM114_07970"/>